<sequence length="83" mass="9507">MVQKELLPLQMECTMLFQSNPYMIETIEGIAEKLDRTKEELLPVLSQLVIQGILQNLGDINSPRYRYKEPSVITQVDGDLKKA</sequence>
<dbReference type="OrthoDB" id="2390233at2"/>
<dbReference type="Proteomes" id="UP000269301">
    <property type="component" value="Unassembled WGS sequence"/>
</dbReference>
<proteinExistence type="predicted"/>
<organism evidence="1 2">
    <name type="scientific">Oceanobacillus halophilus</name>
    <dbReference type="NCBI Taxonomy" id="930130"/>
    <lineage>
        <taxon>Bacteria</taxon>
        <taxon>Bacillati</taxon>
        <taxon>Bacillota</taxon>
        <taxon>Bacilli</taxon>
        <taxon>Bacillales</taxon>
        <taxon>Bacillaceae</taxon>
        <taxon>Oceanobacillus</taxon>
    </lineage>
</organism>
<accession>A0A495A1C0</accession>
<evidence type="ECO:0000313" key="1">
    <source>
        <dbReference type="EMBL" id="RKQ33263.1"/>
    </source>
</evidence>
<dbReference type="EMBL" id="RBZP01000007">
    <property type="protein sequence ID" value="RKQ33263.1"/>
    <property type="molecule type" value="Genomic_DNA"/>
</dbReference>
<evidence type="ECO:0008006" key="3">
    <source>
        <dbReference type="Google" id="ProtNLM"/>
    </source>
</evidence>
<gene>
    <name evidence="1" type="ORF">D8M06_10850</name>
</gene>
<comment type="caution">
    <text evidence="1">The sequence shown here is derived from an EMBL/GenBank/DDBJ whole genome shotgun (WGS) entry which is preliminary data.</text>
</comment>
<keyword evidence="2" id="KW-1185">Reference proteome</keyword>
<reference evidence="1 2" key="1">
    <citation type="journal article" date="2016" name="Int. J. Syst. Evol. Microbiol.">
        <title>Oceanobacillus halophilus sp. nov., a novel moderately halophilic bacterium from a hypersaline lake.</title>
        <authorList>
            <person name="Amoozegar M.A."/>
            <person name="Bagheri M."/>
            <person name="Makhdoumi A."/>
            <person name="Nikou M.M."/>
            <person name="Fazeli S.A.S."/>
            <person name="Schumann P."/>
            <person name="Sproer C."/>
            <person name="Sanchez-Porro C."/>
            <person name="Ventosa A."/>
        </authorList>
    </citation>
    <scope>NUCLEOTIDE SEQUENCE [LARGE SCALE GENOMIC DNA]</scope>
    <source>
        <strain evidence="1 2">DSM 23996</strain>
    </source>
</reference>
<protein>
    <recommendedName>
        <fullName evidence="3">MarR family transcriptional regulator</fullName>
    </recommendedName>
</protein>
<dbReference type="AlphaFoldDB" id="A0A495A1C0"/>
<evidence type="ECO:0000313" key="2">
    <source>
        <dbReference type="Proteomes" id="UP000269301"/>
    </source>
</evidence>
<dbReference type="RefSeq" id="WP_121204425.1">
    <property type="nucleotide sequence ID" value="NZ_RBZP01000007.1"/>
</dbReference>
<name>A0A495A1C0_9BACI</name>